<feature type="domain" description="Integrase catalytic" evidence="3">
    <location>
        <begin position="374"/>
        <end position="506"/>
    </location>
</feature>
<gene>
    <name evidence="4" type="ORF">E6C27_scaffold379G00570</name>
</gene>
<reference evidence="4 5" key="1">
    <citation type="submission" date="2019-08" db="EMBL/GenBank/DDBJ databases">
        <title>Draft genome sequences of two oriental melons (Cucumis melo L. var makuwa).</title>
        <authorList>
            <person name="Kwon S.-Y."/>
        </authorList>
    </citation>
    <scope>NUCLEOTIDE SEQUENCE [LARGE SCALE GENOMIC DNA]</scope>
    <source>
        <strain evidence="5">cv. SW 3</strain>
        <tissue evidence="4">Leaf</tissue>
    </source>
</reference>
<evidence type="ECO:0000256" key="2">
    <source>
        <dbReference type="SAM" id="MobiDB-lite"/>
    </source>
</evidence>
<dbReference type="Pfam" id="PF25597">
    <property type="entry name" value="SH3_retrovirus"/>
    <property type="match status" value="1"/>
</dbReference>
<dbReference type="InterPro" id="IPR057670">
    <property type="entry name" value="SH3_retrovirus"/>
</dbReference>
<protein>
    <submittedName>
        <fullName evidence="4">Copia protein</fullName>
    </submittedName>
</protein>
<dbReference type="PROSITE" id="PS50994">
    <property type="entry name" value="INTEGRASE"/>
    <property type="match status" value="1"/>
</dbReference>
<dbReference type="GO" id="GO:0003676">
    <property type="term" value="F:nucleic acid binding"/>
    <property type="evidence" value="ECO:0007669"/>
    <property type="project" value="InterPro"/>
</dbReference>
<feature type="compositionally biased region" description="Low complexity" evidence="2">
    <location>
        <begin position="597"/>
        <end position="620"/>
    </location>
</feature>
<dbReference type="PANTHER" id="PTHR11439:SF517">
    <property type="entry name" value="CYSTEINE-RICH RLK (RECEPTOR-LIKE PROTEIN KINASE) 8"/>
    <property type="match status" value="1"/>
</dbReference>
<dbReference type="GO" id="GO:0015074">
    <property type="term" value="P:DNA integration"/>
    <property type="evidence" value="ECO:0007669"/>
    <property type="project" value="InterPro"/>
</dbReference>
<dbReference type="InterPro" id="IPR036397">
    <property type="entry name" value="RNaseH_sf"/>
</dbReference>
<organism evidence="4 5">
    <name type="scientific">Cucumis melo var. makuwa</name>
    <name type="common">Oriental melon</name>
    <dbReference type="NCBI Taxonomy" id="1194695"/>
    <lineage>
        <taxon>Eukaryota</taxon>
        <taxon>Viridiplantae</taxon>
        <taxon>Streptophyta</taxon>
        <taxon>Embryophyta</taxon>
        <taxon>Tracheophyta</taxon>
        <taxon>Spermatophyta</taxon>
        <taxon>Magnoliopsida</taxon>
        <taxon>eudicotyledons</taxon>
        <taxon>Gunneridae</taxon>
        <taxon>Pentapetalae</taxon>
        <taxon>rosids</taxon>
        <taxon>fabids</taxon>
        <taxon>Cucurbitales</taxon>
        <taxon>Cucurbitaceae</taxon>
        <taxon>Benincaseae</taxon>
        <taxon>Cucumis</taxon>
    </lineage>
</organism>
<dbReference type="GO" id="GO:0004190">
    <property type="term" value="F:aspartic-type endopeptidase activity"/>
    <property type="evidence" value="ECO:0007669"/>
    <property type="project" value="UniProtKB-KW"/>
</dbReference>
<keyword evidence="1" id="KW-0064">Aspartyl protease</keyword>
<dbReference type="InterPro" id="IPR001584">
    <property type="entry name" value="Integrase_cat-core"/>
</dbReference>
<evidence type="ECO:0000259" key="3">
    <source>
        <dbReference type="PROSITE" id="PS50994"/>
    </source>
</evidence>
<dbReference type="PANTHER" id="PTHR11439">
    <property type="entry name" value="GAG-POL-RELATED RETROTRANSPOSON"/>
    <property type="match status" value="1"/>
</dbReference>
<dbReference type="SUPFAM" id="SSF53098">
    <property type="entry name" value="Ribonuclease H-like"/>
    <property type="match status" value="1"/>
</dbReference>
<dbReference type="InterPro" id="IPR013103">
    <property type="entry name" value="RVT_2"/>
</dbReference>
<proteinExistence type="predicted"/>
<evidence type="ECO:0000256" key="1">
    <source>
        <dbReference type="ARBA" id="ARBA00022750"/>
    </source>
</evidence>
<keyword evidence="1" id="KW-0378">Hydrolase</keyword>
<dbReference type="Pfam" id="PF14223">
    <property type="entry name" value="Retrotran_gag_2"/>
    <property type="match status" value="1"/>
</dbReference>
<dbReference type="Proteomes" id="UP000321393">
    <property type="component" value="Unassembled WGS sequence"/>
</dbReference>
<dbReference type="AlphaFoldDB" id="A0A5A7T701"/>
<dbReference type="SUPFAM" id="SSF56672">
    <property type="entry name" value="DNA/RNA polymerases"/>
    <property type="match status" value="1"/>
</dbReference>
<sequence length="1168" mass="133856">MKALLGSQDVWDIVSNGYEEPESDAALNQAQREALQNTRKKDQKALTIIHQAIDDNNFEKISGATTAYQAWQILENTYKGVDRVKKVRLQKLRGDYESLHMKESESVSDYTSRLLAVVNEMKRFGETISDEQVVEKILRSLDEKFNFIVVAIEESKDLSTMSIDQLMGSLQAHEEKLLKKNKQMTEQLFQSKLKLKDKEGSLEKGNRGRGRGGNRGRGDFKDRGQGSYGQRKFDESNSNSNSSRGRGRQHYSRNRVEENANYAEKDEESGDSSLFLACKGAETCENSAWYLDSGASNHMCRSKSMFIELDESVGGDIVFGDATKIPVKGKARKNMVKRLPYVKLPDQLCEGCLHGKQSRKSFPQESSWRARRPLDRKTWVYFVKEKSEVFGMFKRFKALVEKESGYYIKALRSDRGGEFTSNEFKTFCVENGIRRTMTVSFTPQQNGVVERKNRTILNMARSMLKCKKMPKEFWAQAVECAVYLSNRSPTRSLWNKTPQQAWTGRKPSIGHLRVFGCMAYAHIPDQKCSKLDDKSEKYVFVGYDASSKGYKLYNHVSKKTIVSRDVVFDEEASWNWNDEPEDYKFLCFPDEHDEPSDIASPPTSPITPQQSTFSSSASSSEGPRGMRSLQDIYDETEELKQRFNNLTLFCLFGDSEPLNFEEASQNDKWKIAMDEEIKAIKKNDTWELSTLPNGKKAVGVKWVFKIKRNEKGEVERYKARLVAKGYSQRKGIDYDEVFAPVARLETIRLLIALTAQNNWKIFQMDVKSAFLNGYLEEEVYLEQPPGYSVKGQEDKVLKLKKALYGLKQAPRMWNSRINKYFLDNGYLRCPYEHSLYIKVNGHGDILVVCLYVDDLIFTGNCASMFEDLKKAMTQEFEMTDIGLMSYYLGIEVKQSEEGIFISQERYTRDILEKFNMMNSKSVATPIETGTKLSKHEEGDDVDPSYFKSLVGSLRYLTCTRPDILFSVGLVSRFMESPTTTHLKVVKRILRYLRGTLDYGLFYSSSKEFKLEGYCDSDWAGDTNDRKSTSGYVFFIGNTAFTWSSKKQPIVTLSTCEAEYIAAASCVCYGVWLRNLLKTVGILQEDPTVIHIDNKSTIALAKNPVFHDRSKHIDTRFHFIRDCISRKEVQVEYVKTEDQIADIFTKPLKVNVFNNLRTLLGVFQNKKHV</sequence>
<feature type="compositionally biased region" description="Basic and acidic residues" evidence="2">
    <location>
        <begin position="195"/>
        <end position="206"/>
    </location>
</feature>
<dbReference type="InterPro" id="IPR054722">
    <property type="entry name" value="PolX-like_BBD"/>
</dbReference>
<keyword evidence="1" id="KW-0645">Protease</keyword>
<dbReference type="Pfam" id="PF22936">
    <property type="entry name" value="Pol_BBD"/>
    <property type="match status" value="1"/>
</dbReference>
<feature type="region of interest" description="Disordered" evidence="2">
    <location>
        <begin position="594"/>
        <end position="626"/>
    </location>
</feature>
<dbReference type="Pfam" id="PF07727">
    <property type="entry name" value="RVT_2"/>
    <property type="match status" value="1"/>
</dbReference>
<dbReference type="EMBL" id="SSTE01019034">
    <property type="protein sequence ID" value="KAA0037149.1"/>
    <property type="molecule type" value="Genomic_DNA"/>
</dbReference>
<name>A0A5A7T701_CUCMM</name>
<feature type="region of interest" description="Disordered" evidence="2">
    <location>
        <begin position="195"/>
        <end position="255"/>
    </location>
</feature>
<evidence type="ECO:0000313" key="4">
    <source>
        <dbReference type="EMBL" id="KAA0037149.1"/>
    </source>
</evidence>
<dbReference type="InterPro" id="IPR012337">
    <property type="entry name" value="RNaseH-like_sf"/>
</dbReference>
<comment type="caution">
    <text evidence="4">The sequence shown here is derived from an EMBL/GenBank/DDBJ whole genome shotgun (WGS) entry which is preliminary data.</text>
</comment>
<dbReference type="Gene3D" id="3.30.420.10">
    <property type="entry name" value="Ribonuclease H-like superfamily/Ribonuclease H"/>
    <property type="match status" value="1"/>
</dbReference>
<dbReference type="InterPro" id="IPR043502">
    <property type="entry name" value="DNA/RNA_pol_sf"/>
</dbReference>
<dbReference type="CDD" id="cd09272">
    <property type="entry name" value="RNase_HI_RT_Ty1"/>
    <property type="match status" value="1"/>
</dbReference>
<evidence type="ECO:0000313" key="5">
    <source>
        <dbReference type="Proteomes" id="UP000321393"/>
    </source>
</evidence>
<dbReference type="OrthoDB" id="2013098at2759"/>
<accession>A0A5A7T701</accession>